<organism evidence="2 3">
    <name type="scientific">Hypsizygus marmoreus</name>
    <name type="common">White beech mushroom</name>
    <name type="synonym">Agaricus marmoreus</name>
    <dbReference type="NCBI Taxonomy" id="39966"/>
    <lineage>
        <taxon>Eukaryota</taxon>
        <taxon>Fungi</taxon>
        <taxon>Dikarya</taxon>
        <taxon>Basidiomycota</taxon>
        <taxon>Agaricomycotina</taxon>
        <taxon>Agaricomycetes</taxon>
        <taxon>Agaricomycetidae</taxon>
        <taxon>Agaricales</taxon>
        <taxon>Tricholomatineae</taxon>
        <taxon>Lyophyllaceae</taxon>
        <taxon>Hypsizygus</taxon>
    </lineage>
</organism>
<evidence type="ECO:0000256" key="1">
    <source>
        <dbReference type="SAM" id="MobiDB-lite"/>
    </source>
</evidence>
<sequence length="341" mass="36907">MSGPRVALANSTNSSRSNLHPTSNRFISKLSSRKSPPTCTVSLANVNANGLSCINISSPSSSTLSTTNLIPFPSSPTDAADTLISQSDRTCLDLLRSSPDAPSPPRIRASAVVGITQERRKRATLRLIQPAIRSRASDCRSKTELPCQPPRKRPRLHRTPKCSSFSNSSDLRFLALVQRSIAGGVLKRLEEGSWSEDTERSILEMQDRLLASRLRAHLLARGFKEKDVVDLDSEVSAEDSAMDIDSDLEHTPFVSADMDVDVETLSIHNHSSISSPGSRRRSLSPLPDSPLSPTHLVAALIFRNGARRGVSSTLSSARSGIASKRIRSSSPLAVVEPLVGW</sequence>
<feature type="region of interest" description="Disordered" evidence="1">
    <location>
        <begin position="269"/>
        <end position="288"/>
    </location>
</feature>
<feature type="compositionally biased region" description="Basic residues" evidence="1">
    <location>
        <begin position="150"/>
        <end position="160"/>
    </location>
</feature>
<evidence type="ECO:0000313" key="3">
    <source>
        <dbReference type="Proteomes" id="UP000076154"/>
    </source>
</evidence>
<dbReference type="AlphaFoldDB" id="A0A369JDI1"/>
<dbReference type="InParanoid" id="A0A369JDI1"/>
<keyword evidence="3" id="KW-1185">Reference proteome</keyword>
<feature type="region of interest" description="Disordered" evidence="1">
    <location>
        <begin position="139"/>
        <end position="161"/>
    </location>
</feature>
<comment type="caution">
    <text evidence="2">The sequence shown here is derived from an EMBL/GenBank/DDBJ whole genome shotgun (WGS) entry which is preliminary data.</text>
</comment>
<feature type="region of interest" description="Disordered" evidence="1">
    <location>
        <begin position="1"/>
        <end position="36"/>
    </location>
</feature>
<reference evidence="2" key="1">
    <citation type="submission" date="2018-04" db="EMBL/GenBank/DDBJ databases">
        <title>Whole genome sequencing of Hypsizygus marmoreus.</title>
        <authorList>
            <person name="Choi I.-G."/>
            <person name="Min B."/>
            <person name="Kim J.-G."/>
            <person name="Kim S."/>
            <person name="Oh Y.-L."/>
            <person name="Kong W.-S."/>
            <person name="Park H."/>
            <person name="Jeong J."/>
            <person name="Song E.-S."/>
        </authorList>
    </citation>
    <scope>NUCLEOTIDE SEQUENCE [LARGE SCALE GENOMIC DNA]</scope>
    <source>
        <strain evidence="2">51987-8</strain>
    </source>
</reference>
<dbReference type="EMBL" id="LUEZ02000080">
    <property type="protein sequence ID" value="RDB19270.1"/>
    <property type="molecule type" value="Genomic_DNA"/>
</dbReference>
<protein>
    <submittedName>
        <fullName evidence="2">Uncharacterized protein</fullName>
    </submittedName>
</protein>
<dbReference type="OrthoDB" id="3057224at2759"/>
<name>A0A369JDI1_HYPMA</name>
<dbReference type="Proteomes" id="UP000076154">
    <property type="component" value="Unassembled WGS sequence"/>
</dbReference>
<accession>A0A369JDI1</accession>
<proteinExistence type="predicted"/>
<gene>
    <name evidence="2" type="ORF">Hypma_013516</name>
</gene>
<evidence type="ECO:0000313" key="2">
    <source>
        <dbReference type="EMBL" id="RDB19270.1"/>
    </source>
</evidence>
<feature type="compositionally biased region" description="Low complexity" evidence="1">
    <location>
        <begin position="271"/>
        <end position="288"/>
    </location>
</feature>
<feature type="compositionally biased region" description="Polar residues" evidence="1">
    <location>
        <begin position="9"/>
        <end position="36"/>
    </location>
</feature>